<organism evidence="3 4">
    <name type="scientific">Smittium simulii</name>
    <dbReference type="NCBI Taxonomy" id="133385"/>
    <lineage>
        <taxon>Eukaryota</taxon>
        <taxon>Fungi</taxon>
        <taxon>Fungi incertae sedis</taxon>
        <taxon>Zoopagomycota</taxon>
        <taxon>Kickxellomycotina</taxon>
        <taxon>Harpellomycetes</taxon>
        <taxon>Harpellales</taxon>
        <taxon>Legeriomycetaceae</taxon>
        <taxon>Smittium</taxon>
    </lineage>
</organism>
<comment type="caution">
    <text evidence="3">The sequence shown here is derived from an EMBL/GenBank/DDBJ whole genome shotgun (WGS) entry which is preliminary data.</text>
</comment>
<dbReference type="PROSITE" id="PS50076">
    <property type="entry name" value="DNAJ_2"/>
    <property type="match status" value="1"/>
</dbReference>
<sequence>MSSTTRTKNSTAQDRELDLYFKQQVTQVSRHNEVERILNAPKLDPFSILLVPDDCDEKQIKNAYKKISILIHPDKATHPKARDAFEKLKAAQDELLNEKQRKWLQNMLNDARQLLKSESPTELASKDFEVAVRNKFRELLIELEWNRRKKARIAQEQQLAEAGKKEAEAKKLTEQKNLQKEWEDTRDSRVNSWRSFQNNASSKTKKRLKTKTSTNYTQDPDRPYIKRKL</sequence>
<dbReference type="EMBL" id="MBFR01000099">
    <property type="protein sequence ID" value="PVU94186.1"/>
    <property type="molecule type" value="Genomic_DNA"/>
</dbReference>
<dbReference type="Gene3D" id="1.10.287.110">
    <property type="entry name" value="DnaJ domain"/>
    <property type="match status" value="1"/>
</dbReference>
<dbReference type="Proteomes" id="UP000245383">
    <property type="component" value="Unassembled WGS sequence"/>
</dbReference>
<dbReference type="OrthoDB" id="342454at2759"/>
<evidence type="ECO:0000259" key="2">
    <source>
        <dbReference type="PROSITE" id="PS50076"/>
    </source>
</evidence>
<dbReference type="STRING" id="133385.A0A2T9YPD2"/>
<feature type="compositionally biased region" description="Polar residues" evidence="1">
    <location>
        <begin position="190"/>
        <end position="200"/>
    </location>
</feature>
<accession>A0A2T9YPD2</accession>
<feature type="region of interest" description="Disordered" evidence="1">
    <location>
        <begin position="161"/>
        <end position="229"/>
    </location>
</feature>
<feature type="domain" description="J" evidence="2">
    <location>
        <begin position="44"/>
        <end position="108"/>
    </location>
</feature>
<dbReference type="InterPro" id="IPR001623">
    <property type="entry name" value="DnaJ_domain"/>
</dbReference>
<dbReference type="SMART" id="SM00271">
    <property type="entry name" value="DnaJ"/>
    <property type="match status" value="1"/>
</dbReference>
<protein>
    <recommendedName>
        <fullName evidence="2">J domain-containing protein</fullName>
    </recommendedName>
</protein>
<dbReference type="AlphaFoldDB" id="A0A2T9YPD2"/>
<dbReference type="PANTHER" id="PTHR46620:SF1">
    <property type="entry name" value="J DOMAIN-CONTAINING PROTEIN SPF31"/>
    <property type="match status" value="1"/>
</dbReference>
<gene>
    <name evidence="3" type="ORF">BB561_002760</name>
</gene>
<feature type="compositionally biased region" description="Basic and acidic residues" evidence="1">
    <location>
        <begin position="162"/>
        <end position="189"/>
    </location>
</feature>
<dbReference type="Pfam" id="PF00226">
    <property type="entry name" value="DnaJ"/>
    <property type="match status" value="1"/>
</dbReference>
<dbReference type="PRINTS" id="PR00625">
    <property type="entry name" value="JDOMAIN"/>
</dbReference>
<feature type="compositionally biased region" description="Basic and acidic residues" evidence="1">
    <location>
        <begin position="219"/>
        <end position="229"/>
    </location>
</feature>
<dbReference type="CDD" id="cd06257">
    <property type="entry name" value="DnaJ"/>
    <property type="match status" value="1"/>
</dbReference>
<proteinExistence type="predicted"/>
<dbReference type="PANTHER" id="PTHR46620">
    <property type="entry name" value="J DOMAIN-CONTAINING PROTEIN SPF31"/>
    <property type="match status" value="1"/>
</dbReference>
<dbReference type="SUPFAM" id="SSF46565">
    <property type="entry name" value="Chaperone J-domain"/>
    <property type="match status" value="1"/>
</dbReference>
<dbReference type="InterPro" id="IPR036869">
    <property type="entry name" value="J_dom_sf"/>
</dbReference>
<evidence type="ECO:0000256" key="1">
    <source>
        <dbReference type="SAM" id="MobiDB-lite"/>
    </source>
</evidence>
<evidence type="ECO:0000313" key="3">
    <source>
        <dbReference type="EMBL" id="PVU94186.1"/>
    </source>
</evidence>
<keyword evidence="4" id="KW-1185">Reference proteome</keyword>
<evidence type="ECO:0000313" key="4">
    <source>
        <dbReference type="Proteomes" id="UP000245383"/>
    </source>
</evidence>
<reference evidence="3 4" key="1">
    <citation type="journal article" date="2018" name="MBio">
        <title>Comparative Genomics Reveals the Core Gene Toolbox for the Fungus-Insect Symbiosis.</title>
        <authorList>
            <person name="Wang Y."/>
            <person name="Stata M."/>
            <person name="Wang W."/>
            <person name="Stajich J.E."/>
            <person name="White M.M."/>
            <person name="Moncalvo J.M."/>
        </authorList>
    </citation>
    <scope>NUCLEOTIDE SEQUENCE [LARGE SCALE GENOMIC DNA]</scope>
    <source>
        <strain evidence="3 4">SWE-8-4</strain>
    </source>
</reference>
<name>A0A2T9YPD2_9FUNG</name>